<evidence type="ECO:0000313" key="1">
    <source>
        <dbReference type="EMBL" id="KRG76896.1"/>
    </source>
</evidence>
<protein>
    <submittedName>
        <fullName evidence="1">Uncharacterized protein</fullName>
    </submittedName>
</protein>
<dbReference type="EMBL" id="LDJM01000021">
    <property type="protein sequence ID" value="KRG76896.1"/>
    <property type="molecule type" value="Genomic_DNA"/>
</dbReference>
<proteinExistence type="predicted"/>
<keyword evidence="2" id="KW-1185">Reference proteome</keyword>
<sequence>MSLYRPLLLIVAGTGLVLSAGLAQASGARQGVTPRHGEMVLLRDVSTRPAYRMQPPGMALIADPSPRRELAQTLGTPDGMQELDEQDYASLGASPPAALAPASSSVGRITDQALGQSLGRVTGRDGVLSGDRLGGAIAGPTGAIGRTTGSLANTITGALGQLPMGQAARTGGGP</sequence>
<dbReference type="OrthoDB" id="5975809at2"/>
<dbReference type="STRING" id="336566.ABB30_08630"/>
<dbReference type="RefSeq" id="WP_057638023.1">
    <property type="nucleotide sequence ID" value="NZ_LDJM01000021.1"/>
</dbReference>
<name>A0A0R0D5U7_9GAMM</name>
<accession>A0A0R0D5U7</accession>
<dbReference type="Proteomes" id="UP000050956">
    <property type="component" value="Unassembled WGS sequence"/>
</dbReference>
<reference evidence="1 2" key="1">
    <citation type="submission" date="2015-05" db="EMBL/GenBank/DDBJ databases">
        <title>Genome sequencing and analysis of members of genus Stenotrophomonas.</title>
        <authorList>
            <person name="Patil P.P."/>
            <person name="Midha S."/>
            <person name="Patil P.B."/>
        </authorList>
    </citation>
    <scope>NUCLEOTIDE SEQUENCE [LARGE SCALE GENOMIC DNA]</scope>
    <source>
        <strain evidence="1 2">DSM 24757</strain>
    </source>
</reference>
<organism evidence="1 2">
    <name type="scientific">Stenotrophomonas ginsengisoli</name>
    <dbReference type="NCBI Taxonomy" id="336566"/>
    <lineage>
        <taxon>Bacteria</taxon>
        <taxon>Pseudomonadati</taxon>
        <taxon>Pseudomonadota</taxon>
        <taxon>Gammaproteobacteria</taxon>
        <taxon>Lysobacterales</taxon>
        <taxon>Lysobacteraceae</taxon>
        <taxon>Stenotrophomonas</taxon>
    </lineage>
</organism>
<dbReference type="AlphaFoldDB" id="A0A0R0D5U7"/>
<dbReference type="PATRIC" id="fig|336566.3.peg.1137"/>
<comment type="caution">
    <text evidence="1">The sequence shown here is derived from an EMBL/GenBank/DDBJ whole genome shotgun (WGS) entry which is preliminary data.</text>
</comment>
<evidence type="ECO:0000313" key="2">
    <source>
        <dbReference type="Proteomes" id="UP000050956"/>
    </source>
</evidence>
<gene>
    <name evidence="1" type="ORF">ABB30_08630</name>
</gene>